<evidence type="ECO:0000256" key="1">
    <source>
        <dbReference type="SAM" id="MobiDB-lite"/>
    </source>
</evidence>
<feature type="compositionally biased region" description="Low complexity" evidence="1">
    <location>
        <begin position="74"/>
        <end position="86"/>
    </location>
</feature>
<accession>A0A5F8G8X9</accession>
<feature type="compositionally biased region" description="Basic and acidic residues" evidence="1">
    <location>
        <begin position="140"/>
        <end position="151"/>
    </location>
</feature>
<reference evidence="2" key="1">
    <citation type="journal article" date="2007" name="Nature">
        <title>Genome of the marsupial Monodelphis domestica reveals innovation in non-coding sequences.</title>
        <authorList>
            <person name="Mikkelsen T.S."/>
            <person name="Wakefield M.J."/>
            <person name="Aken B."/>
            <person name="Amemiya C.T."/>
            <person name="Chang J.L."/>
            <person name="Duke S."/>
            <person name="Garber M."/>
            <person name="Gentles A.J."/>
            <person name="Goodstadt L."/>
            <person name="Heger A."/>
            <person name="Jurka J."/>
            <person name="Kamal M."/>
            <person name="Mauceli E."/>
            <person name="Searle S.M."/>
            <person name="Sharpe T."/>
            <person name="Baker M.L."/>
            <person name="Batzer M.A."/>
            <person name="Benos P.V."/>
            <person name="Belov K."/>
            <person name="Clamp M."/>
            <person name="Cook A."/>
            <person name="Cuff J."/>
            <person name="Das R."/>
            <person name="Davidow L."/>
            <person name="Deakin J.E."/>
            <person name="Fazzari M.J."/>
            <person name="Glass J.L."/>
            <person name="Grabherr M."/>
            <person name="Greally J.M."/>
            <person name="Gu W."/>
            <person name="Hore T.A."/>
            <person name="Huttley G.A."/>
            <person name="Kleber M."/>
            <person name="Jirtle R.L."/>
            <person name="Koina E."/>
            <person name="Lee J.T."/>
            <person name="Mahony S."/>
            <person name="Marra M.A."/>
            <person name="Miller R.D."/>
            <person name="Nicholls R.D."/>
            <person name="Oda M."/>
            <person name="Papenfuss A.T."/>
            <person name="Parra Z.E."/>
            <person name="Pollock D.D."/>
            <person name="Ray D.A."/>
            <person name="Schein J.E."/>
            <person name="Speed T.P."/>
            <person name="Thompson K."/>
            <person name="VandeBerg J.L."/>
            <person name="Wade C.M."/>
            <person name="Walker J.A."/>
            <person name="Waters P.D."/>
            <person name="Webber C."/>
            <person name="Weidman J.R."/>
            <person name="Xie X."/>
            <person name="Zody M.C."/>
            <person name="Baldwin J."/>
            <person name="Abdouelleil A."/>
            <person name="Abdulkadir J."/>
            <person name="Abebe A."/>
            <person name="Abera B."/>
            <person name="Abreu J."/>
            <person name="Acer S.C."/>
            <person name="Aftuck L."/>
            <person name="Alexander A."/>
            <person name="An P."/>
            <person name="Anderson E."/>
            <person name="Anderson S."/>
            <person name="Arachi H."/>
            <person name="Azer M."/>
            <person name="Bachantsang P."/>
            <person name="Barry A."/>
            <person name="Bayul T."/>
            <person name="Berlin A."/>
            <person name="Bessette D."/>
            <person name="Bloom T."/>
            <person name="Bloom T."/>
            <person name="Boguslavskiy L."/>
            <person name="Bonnet C."/>
            <person name="Boukhgalter B."/>
            <person name="Bourzgui I."/>
            <person name="Brown A."/>
            <person name="Cahill P."/>
            <person name="Channer S."/>
            <person name="Cheshatsang Y."/>
            <person name="Chuda L."/>
            <person name="Citroen M."/>
            <person name="Collymore A."/>
            <person name="Cooke P."/>
            <person name="Costello M."/>
            <person name="D'Aco K."/>
            <person name="Daza R."/>
            <person name="De Haan G."/>
            <person name="DeGray S."/>
            <person name="DeMaso C."/>
            <person name="Dhargay N."/>
            <person name="Dooley K."/>
            <person name="Dooley E."/>
            <person name="Doricent M."/>
            <person name="Dorje P."/>
            <person name="Dorjee K."/>
            <person name="Dupes A."/>
            <person name="Elong R."/>
            <person name="Falk J."/>
            <person name="Farina A."/>
            <person name="Faro S."/>
            <person name="Ferguson D."/>
            <person name="Fisher S."/>
            <person name="Foley C.D."/>
            <person name="Franke A."/>
            <person name="Friedrich D."/>
            <person name="Gadbois L."/>
            <person name="Gearin G."/>
            <person name="Gearin C.R."/>
            <person name="Giannoukos G."/>
            <person name="Goode T."/>
            <person name="Graham J."/>
            <person name="Grandbois E."/>
            <person name="Grewal S."/>
            <person name="Gyaltsen K."/>
            <person name="Hafez N."/>
            <person name="Hagos B."/>
            <person name="Hall J."/>
            <person name="Henson C."/>
            <person name="Hollinger A."/>
            <person name="Honan T."/>
            <person name="Huard M.D."/>
            <person name="Hughes L."/>
            <person name="Hurhula B."/>
            <person name="Husby M.E."/>
            <person name="Kamat A."/>
            <person name="Kanga B."/>
            <person name="Kashin S."/>
            <person name="Khazanovich D."/>
            <person name="Kisner P."/>
            <person name="Lance K."/>
            <person name="Lara M."/>
            <person name="Lee W."/>
            <person name="Lennon N."/>
            <person name="Letendre F."/>
            <person name="LeVine R."/>
            <person name="Lipovsky A."/>
            <person name="Liu X."/>
            <person name="Liu J."/>
            <person name="Liu S."/>
            <person name="Lokyitsang T."/>
            <person name="Lokyitsang Y."/>
            <person name="Lubonja R."/>
            <person name="Lui A."/>
            <person name="MacDonald P."/>
            <person name="Magnisalis V."/>
            <person name="Maru K."/>
            <person name="Matthews C."/>
            <person name="McCusker W."/>
            <person name="McDonough S."/>
            <person name="Mehta T."/>
            <person name="Meldrim J."/>
            <person name="Meneus L."/>
            <person name="Mihai O."/>
            <person name="Mihalev A."/>
            <person name="Mihova T."/>
            <person name="Mittelman R."/>
            <person name="Mlenga V."/>
            <person name="Montmayeur A."/>
            <person name="Mulrain L."/>
            <person name="Navidi A."/>
            <person name="Naylor J."/>
            <person name="Negash T."/>
            <person name="Nguyen T."/>
            <person name="Nguyen N."/>
            <person name="Nicol R."/>
            <person name="Norbu C."/>
            <person name="Norbu N."/>
            <person name="Novod N."/>
            <person name="O'Neill B."/>
            <person name="Osman S."/>
            <person name="Markiewicz E."/>
            <person name="Oyono O.L."/>
            <person name="Patti C."/>
            <person name="Phunkhang P."/>
            <person name="Pierre F."/>
            <person name="Priest M."/>
            <person name="Raghuraman S."/>
            <person name="Rege F."/>
            <person name="Reyes R."/>
            <person name="Rise C."/>
            <person name="Rogov P."/>
            <person name="Ross K."/>
            <person name="Ryan E."/>
            <person name="Settipalli S."/>
            <person name="Shea T."/>
            <person name="Sherpa N."/>
            <person name="Shi L."/>
            <person name="Shih D."/>
            <person name="Sparrow T."/>
            <person name="Spaulding J."/>
            <person name="Stalker J."/>
            <person name="Stange-Thomann N."/>
            <person name="Stavropoulos S."/>
            <person name="Stone C."/>
            <person name="Strader C."/>
            <person name="Tesfaye S."/>
            <person name="Thomson T."/>
            <person name="Thoulutsang Y."/>
            <person name="Thoulutsang D."/>
            <person name="Topham K."/>
            <person name="Topping I."/>
            <person name="Tsamla T."/>
            <person name="Vassiliev H."/>
            <person name="Vo A."/>
            <person name="Wangchuk T."/>
            <person name="Wangdi T."/>
            <person name="Weiand M."/>
            <person name="Wilkinson J."/>
            <person name="Wilson A."/>
            <person name="Yadav S."/>
            <person name="Young G."/>
            <person name="Yu Q."/>
            <person name="Zembek L."/>
            <person name="Zhong D."/>
            <person name="Zimmer A."/>
            <person name="Zwirko Z."/>
            <person name="Jaffe D.B."/>
            <person name="Alvarez P."/>
            <person name="Brockman W."/>
            <person name="Butler J."/>
            <person name="Chin C."/>
            <person name="Gnerre S."/>
            <person name="MacCallum I."/>
            <person name="Graves J.A."/>
            <person name="Ponting C.P."/>
            <person name="Breen M."/>
            <person name="Samollow P.B."/>
            <person name="Lander E.S."/>
            <person name="Lindblad-Toh K."/>
        </authorList>
    </citation>
    <scope>NUCLEOTIDE SEQUENCE [LARGE SCALE GENOMIC DNA]</scope>
</reference>
<proteinExistence type="predicted"/>
<feature type="compositionally biased region" description="Polar residues" evidence="1">
    <location>
        <begin position="17"/>
        <end position="27"/>
    </location>
</feature>
<dbReference type="Proteomes" id="UP000002280">
    <property type="component" value="Unplaced"/>
</dbReference>
<reference evidence="2" key="2">
    <citation type="submission" date="2025-08" db="UniProtKB">
        <authorList>
            <consortium name="Ensembl"/>
        </authorList>
    </citation>
    <scope>IDENTIFICATION</scope>
</reference>
<protein>
    <submittedName>
        <fullName evidence="2">Uncharacterized protein</fullName>
    </submittedName>
</protein>
<organism evidence="2 3">
    <name type="scientific">Monodelphis domestica</name>
    <name type="common">Gray short-tailed opossum</name>
    <dbReference type="NCBI Taxonomy" id="13616"/>
    <lineage>
        <taxon>Eukaryota</taxon>
        <taxon>Metazoa</taxon>
        <taxon>Chordata</taxon>
        <taxon>Craniata</taxon>
        <taxon>Vertebrata</taxon>
        <taxon>Euteleostomi</taxon>
        <taxon>Mammalia</taxon>
        <taxon>Metatheria</taxon>
        <taxon>Didelphimorphia</taxon>
        <taxon>Didelphidae</taxon>
        <taxon>Monodelphis</taxon>
    </lineage>
</organism>
<evidence type="ECO:0000313" key="3">
    <source>
        <dbReference type="Proteomes" id="UP000002280"/>
    </source>
</evidence>
<name>A0A5F8G8X9_MONDO</name>
<feature type="region of interest" description="Disordered" evidence="1">
    <location>
        <begin position="1"/>
        <end position="47"/>
    </location>
</feature>
<sequence>RIPKHLRSLREHKCPQSRVSPIDSSPGSGELAGVLSSRRPRLPRPGQGGSWALWACCSAQMPQWPKHSTLKNEPAPSGSQPSPSLPLWCASQGKSHPRRPETNMAALRAGPQLPRLLHCPAPPPAYPTLKGFLSSVVGAHDVRAKSSRDGPPRGPRRPPELQRWASQRAEEAS</sequence>
<feature type="region of interest" description="Disordered" evidence="1">
    <location>
        <begin position="65"/>
        <end position="100"/>
    </location>
</feature>
<dbReference type="AlphaFoldDB" id="A0A5F8G8X9"/>
<reference evidence="2" key="3">
    <citation type="submission" date="2025-09" db="UniProtKB">
        <authorList>
            <consortium name="Ensembl"/>
        </authorList>
    </citation>
    <scope>IDENTIFICATION</scope>
</reference>
<evidence type="ECO:0000313" key="2">
    <source>
        <dbReference type="Ensembl" id="ENSMODP00000043879.1"/>
    </source>
</evidence>
<keyword evidence="3" id="KW-1185">Reference proteome</keyword>
<feature type="region of interest" description="Disordered" evidence="1">
    <location>
        <begin position="140"/>
        <end position="173"/>
    </location>
</feature>
<dbReference type="Ensembl" id="ENSMODT00000067223.1">
    <property type="protein sequence ID" value="ENSMODP00000043879.1"/>
    <property type="gene ID" value="ENSMODG00000039527.1"/>
</dbReference>
<dbReference type="InParanoid" id="A0A5F8G8X9"/>